<evidence type="ECO:0000313" key="2">
    <source>
        <dbReference type="Proteomes" id="UP001234297"/>
    </source>
</evidence>
<reference evidence="1 2" key="1">
    <citation type="journal article" date="2022" name="Hortic Res">
        <title>A haplotype resolved chromosomal level avocado genome allows analysis of novel avocado genes.</title>
        <authorList>
            <person name="Nath O."/>
            <person name="Fletcher S.J."/>
            <person name="Hayward A."/>
            <person name="Shaw L.M."/>
            <person name="Masouleh A.K."/>
            <person name="Furtado A."/>
            <person name="Henry R.J."/>
            <person name="Mitter N."/>
        </authorList>
    </citation>
    <scope>NUCLEOTIDE SEQUENCE [LARGE SCALE GENOMIC DNA]</scope>
    <source>
        <strain evidence="2">cv. Hass</strain>
    </source>
</reference>
<evidence type="ECO:0000313" key="1">
    <source>
        <dbReference type="EMBL" id="KAJ8637972.1"/>
    </source>
</evidence>
<proteinExistence type="predicted"/>
<keyword evidence="2" id="KW-1185">Reference proteome</keyword>
<comment type="caution">
    <text evidence="1">The sequence shown here is derived from an EMBL/GenBank/DDBJ whole genome shotgun (WGS) entry which is preliminary data.</text>
</comment>
<protein>
    <submittedName>
        <fullName evidence="1">Uncharacterized protein</fullName>
    </submittedName>
</protein>
<sequence>MKTLSDLIQTCTTTIWVASALHAAVNFGQYPYAGYLPNRPTLSRRFMPEAGTPEYEELKSNPDTVYLRTITAQLQTLLGVSLIEILSRHSSDEVYLGQRSTPEWTTDSAALEAFEKFGKKLVEIENRIIEMNDDDQLKNRVGPVKVPYTLLYPNTSDNSGIGGLTGRGIPNSVSI</sequence>
<dbReference type="Proteomes" id="UP001234297">
    <property type="component" value="Chromosome 3"/>
</dbReference>
<accession>A0ACC2LX32</accession>
<dbReference type="EMBL" id="CM056811">
    <property type="protein sequence ID" value="KAJ8637972.1"/>
    <property type="molecule type" value="Genomic_DNA"/>
</dbReference>
<organism evidence="1 2">
    <name type="scientific">Persea americana</name>
    <name type="common">Avocado</name>
    <dbReference type="NCBI Taxonomy" id="3435"/>
    <lineage>
        <taxon>Eukaryota</taxon>
        <taxon>Viridiplantae</taxon>
        <taxon>Streptophyta</taxon>
        <taxon>Embryophyta</taxon>
        <taxon>Tracheophyta</taxon>
        <taxon>Spermatophyta</taxon>
        <taxon>Magnoliopsida</taxon>
        <taxon>Magnoliidae</taxon>
        <taxon>Laurales</taxon>
        <taxon>Lauraceae</taxon>
        <taxon>Persea</taxon>
    </lineage>
</organism>
<name>A0ACC2LX32_PERAE</name>
<gene>
    <name evidence="1" type="ORF">MRB53_012239</name>
</gene>